<accession>A0A239HV48</accession>
<reference evidence="3 4" key="1">
    <citation type="submission" date="2017-06" db="EMBL/GenBank/DDBJ databases">
        <authorList>
            <person name="Kim H.J."/>
            <person name="Triplett B.A."/>
        </authorList>
    </citation>
    <scope>NUCLEOTIDE SEQUENCE [LARGE SCALE GENOMIC DNA]</scope>
    <source>
        <strain evidence="3 4">SCA</strain>
    </source>
</reference>
<evidence type="ECO:0000259" key="2">
    <source>
        <dbReference type="Pfam" id="PF12724"/>
    </source>
</evidence>
<evidence type="ECO:0000256" key="1">
    <source>
        <dbReference type="SAM" id="Phobius"/>
    </source>
</evidence>
<feature type="transmembrane region" description="Helical" evidence="1">
    <location>
        <begin position="12"/>
        <end position="32"/>
    </location>
</feature>
<dbReference type="Gene3D" id="3.40.50.360">
    <property type="match status" value="1"/>
</dbReference>
<dbReference type="InterPro" id="IPR029039">
    <property type="entry name" value="Flavoprotein-like_sf"/>
</dbReference>
<keyword evidence="1" id="KW-0472">Membrane</keyword>
<organism evidence="3 4">
    <name type="scientific">Anaerovirgula multivorans</name>
    <dbReference type="NCBI Taxonomy" id="312168"/>
    <lineage>
        <taxon>Bacteria</taxon>
        <taxon>Bacillati</taxon>
        <taxon>Bacillota</taxon>
        <taxon>Clostridia</taxon>
        <taxon>Peptostreptococcales</taxon>
        <taxon>Natronincolaceae</taxon>
        <taxon>Anaerovirgula</taxon>
    </lineage>
</organism>
<dbReference type="Pfam" id="PF12724">
    <property type="entry name" value="Flavodoxin_5"/>
    <property type="match status" value="1"/>
</dbReference>
<dbReference type="SUPFAM" id="SSF52218">
    <property type="entry name" value="Flavoproteins"/>
    <property type="match status" value="1"/>
</dbReference>
<dbReference type="EMBL" id="FZOJ01000024">
    <property type="protein sequence ID" value="SNS84998.1"/>
    <property type="molecule type" value="Genomic_DNA"/>
</dbReference>
<feature type="domain" description="Flavodoxin" evidence="2">
    <location>
        <begin position="58"/>
        <end position="167"/>
    </location>
</feature>
<evidence type="ECO:0000313" key="4">
    <source>
        <dbReference type="Proteomes" id="UP000198304"/>
    </source>
</evidence>
<dbReference type="OrthoDB" id="1907521at2"/>
<proteinExistence type="predicted"/>
<keyword evidence="4" id="KW-1185">Reference proteome</keyword>
<sequence length="214" mass="24300">MDKKKHSLGFKILMIFLIILGITVISVGGWLFSVMGGLNQEHTTEEIVLGEGKKQALIIYQPSNNKTTTNVIMELAQQLEAQEYRVIINYPSKELTYDLDRFDLIAFGTPVYMGKISSQLKSYISNQSIENKSILLFATGMNLDQQEELKQMADWFDNSNQIDTLKVGKADPALMKWFLEQSRQNWEEHKDAGYIVIHDASESKLDVITGATMK</sequence>
<dbReference type="AlphaFoldDB" id="A0A239HV48"/>
<name>A0A239HV48_9FIRM</name>
<dbReference type="RefSeq" id="WP_089284347.1">
    <property type="nucleotide sequence ID" value="NZ_FZOJ01000024.1"/>
</dbReference>
<dbReference type="InterPro" id="IPR026816">
    <property type="entry name" value="Flavodoxin_dom"/>
</dbReference>
<keyword evidence="1" id="KW-0812">Transmembrane</keyword>
<keyword evidence="1" id="KW-1133">Transmembrane helix</keyword>
<protein>
    <submittedName>
        <fullName evidence="3">Flavodoxin domain-containing protein</fullName>
    </submittedName>
</protein>
<evidence type="ECO:0000313" key="3">
    <source>
        <dbReference type="EMBL" id="SNS84998.1"/>
    </source>
</evidence>
<dbReference type="Proteomes" id="UP000198304">
    <property type="component" value="Unassembled WGS sequence"/>
</dbReference>
<gene>
    <name evidence="3" type="ORF">SAMN05446037_10243</name>
</gene>